<sequence>MNLNSSVIMLSGKLNLTIVRHDSATLAAVRALNLPRLREQLSKAIAGIKAKLKAADAEFKTL</sequence>
<evidence type="ECO:0000313" key="2">
    <source>
        <dbReference type="Proteomes" id="UP000632273"/>
    </source>
</evidence>
<organism evidence="1 2">
    <name type="scientific">Hymenobacter cavernae</name>
    <dbReference type="NCBI Taxonomy" id="2044852"/>
    <lineage>
        <taxon>Bacteria</taxon>
        <taxon>Pseudomonadati</taxon>
        <taxon>Bacteroidota</taxon>
        <taxon>Cytophagia</taxon>
        <taxon>Cytophagales</taxon>
        <taxon>Hymenobacteraceae</taxon>
        <taxon>Hymenobacter</taxon>
    </lineage>
</organism>
<comment type="caution">
    <text evidence="1">The sequence shown here is derived from an EMBL/GenBank/DDBJ whole genome shotgun (WGS) entry which is preliminary data.</text>
</comment>
<dbReference type="EMBL" id="BMHT01000001">
    <property type="protein sequence ID" value="GGE99745.1"/>
    <property type="molecule type" value="Genomic_DNA"/>
</dbReference>
<dbReference type="Proteomes" id="UP000632273">
    <property type="component" value="Unassembled WGS sequence"/>
</dbReference>
<gene>
    <name evidence="1" type="ORF">GCM10011383_08260</name>
</gene>
<proteinExistence type="predicted"/>
<protein>
    <submittedName>
        <fullName evidence="1">Uncharacterized protein</fullName>
    </submittedName>
</protein>
<keyword evidence="2" id="KW-1185">Reference proteome</keyword>
<accession>A0ABQ1TNP2</accession>
<name>A0ABQ1TNP2_9BACT</name>
<reference evidence="2" key="1">
    <citation type="journal article" date="2019" name="Int. J. Syst. Evol. Microbiol.">
        <title>The Global Catalogue of Microorganisms (GCM) 10K type strain sequencing project: providing services to taxonomists for standard genome sequencing and annotation.</title>
        <authorList>
            <consortium name="The Broad Institute Genomics Platform"/>
            <consortium name="The Broad Institute Genome Sequencing Center for Infectious Disease"/>
            <person name="Wu L."/>
            <person name="Ma J."/>
        </authorList>
    </citation>
    <scope>NUCLEOTIDE SEQUENCE [LARGE SCALE GENOMIC DNA]</scope>
    <source>
        <strain evidence="2">CGMCC 1.15197</strain>
    </source>
</reference>
<dbReference type="RefSeq" id="WP_188811193.1">
    <property type="nucleotide sequence ID" value="NZ_BMHT01000001.1"/>
</dbReference>
<evidence type="ECO:0000313" key="1">
    <source>
        <dbReference type="EMBL" id="GGE99745.1"/>
    </source>
</evidence>